<comment type="catalytic activity">
    <reaction evidence="1">
        <text>L-ribulose 5-phosphate = D-xylulose 5-phosphate</text>
        <dbReference type="Rhea" id="RHEA:22368"/>
        <dbReference type="ChEBI" id="CHEBI:57737"/>
        <dbReference type="ChEBI" id="CHEBI:58226"/>
        <dbReference type="EC" id="5.1.3.4"/>
    </reaction>
</comment>
<dbReference type="FunFam" id="3.40.225.10:FF:000001">
    <property type="entry name" value="L-ribulose-5-phosphate 4-epimerase UlaF"/>
    <property type="match status" value="1"/>
</dbReference>
<evidence type="ECO:0000256" key="1">
    <source>
        <dbReference type="ARBA" id="ARBA00001726"/>
    </source>
</evidence>
<dbReference type="GO" id="GO:0005829">
    <property type="term" value="C:cytosol"/>
    <property type="evidence" value="ECO:0007669"/>
    <property type="project" value="TreeGrafter"/>
</dbReference>
<comment type="cofactor">
    <cofactor evidence="2">
        <name>Zn(2+)</name>
        <dbReference type="ChEBI" id="CHEBI:29105"/>
    </cofactor>
</comment>
<dbReference type="SUPFAM" id="SSF53639">
    <property type="entry name" value="AraD/HMP-PK domain-like"/>
    <property type="match status" value="1"/>
</dbReference>
<dbReference type="InterPro" id="IPR036409">
    <property type="entry name" value="Aldolase_II/adducin_N_sf"/>
</dbReference>
<dbReference type="GO" id="GO:0016832">
    <property type="term" value="F:aldehyde-lyase activity"/>
    <property type="evidence" value="ECO:0007669"/>
    <property type="project" value="TreeGrafter"/>
</dbReference>
<proteinExistence type="inferred from homology"/>
<comment type="similarity">
    <text evidence="3">Belongs to the aldolase class II family. AraD/FucA subfamily.</text>
</comment>
<dbReference type="GO" id="GO:0046872">
    <property type="term" value="F:metal ion binding"/>
    <property type="evidence" value="ECO:0007669"/>
    <property type="project" value="UniProtKB-KW"/>
</dbReference>
<gene>
    <name evidence="10" type="primary">araD</name>
    <name evidence="10" type="ORF">A2Z86_07960</name>
</gene>
<dbReference type="AlphaFoldDB" id="A0A1F5Y9K5"/>
<evidence type="ECO:0000259" key="9">
    <source>
        <dbReference type="SMART" id="SM01007"/>
    </source>
</evidence>
<dbReference type="InterPro" id="IPR050197">
    <property type="entry name" value="Aldolase_class_II_sugar_metab"/>
</dbReference>
<dbReference type="PANTHER" id="PTHR22789">
    <property type="entry name" value="FUCULOSE PHOSPHATE ALDOLASE"/>
    <property type="match status" value="1"/>
</dbReference>
<dbReference type="SMART" id="SM01007">
    <property type="entry name" value="Aldolase_II"/>
    <property type="match status" value="1"/>
</dbReference>
<dbReference type="Pfam" id="PF00596">
    <property type="entry name" value="Aldolase_II"/>
    <property type="match status" value="1"/>
</dbReference>
<evidence type="ECO:0000256" key="5">
    <source>
        <dbReference type="ARBA" id="ARBA00022723"/>
    </source>
</evidence>
<dbReference type="PANTHER" id="PTHR22789:SF8">
    <property type="entry name" value="L-RIBULOSE-5-PHOSPHATE 4-EPIMERASE SGBE"/>
    <property type="match status" value="1"/>
</dbReference>
<evidence type="ECO:0000256" key="3">
    <source>
        <dbReference type="ARBA" id="ARBA00010037"/>
    </source>
</evidence>
<evidence type="ECO:0000256" key="4">
    <source>
        <dbReference type="ARBA" id="ARBA00013186"/>
    </source>
</evidence>
<dbReference type="EMBL" id="MFIV01000249">
    <property type="protein sequence ID" value="OGF96887.1"/>
    <property type="molecule type" value="Genomic_DNA"/>
</dbReference>
<comment type="caution">
    <text evidence="10">The sequence shown here is derived from an EMBL/GenBank/DDBJ whole genome shotgun (WGS) entry which is preliminary data.</text>
</comment>
<evidence type="ECO:0000256" key="7">
    <source>
        <dbReference type="ARBA" id="ARBA00023235"/>
    </source>
</evidence>
<dbReference type="InterPro" id="IPR001303">
    <property type="entry name" value="Aldolase_II/adducin_N"/>
</dbReference>
<keyword evidence="6" id="KW-0862">Zinc</keyword>
<name>A0A1F5Y9K5_9BACT</name>
<dbReference type="EC" id="5.1.3.4" evidence="4"/>
<dbReference type="GO" id="GO:0008742">
    <property type="term" value="F:L-ribulose-phosphate 4-epimerase activity"/>
    <property type="evidence" value="ECO:0007669"/>
    <property type="project" value="UniProtKB-EC"/>
</dbReference>
<evidence type="ECO:0000256" key="8">
    <source>
        <dbReference type="ARBA" id="ARBA00023277"/>
    </source>
</evidence>
<feature type="domain" description="Class II aldolase/adducin N-terminal" evidence="9">
    <location>
        <begin position="7"/>
        <end position="195"/>
    </location>
</feature>
<dbReference type="NCBIfam" id="NF006047">
    <property type="entry name" value="PRK08193.1"/>
    <property type="match status" value="1"/>
</dbReference>
<organism evidence="10 11">
    <name type="scientific">Candidatus Glassbacteria bacterium GWA2_58_10</name>
    <dbReference type="NCBI Taxonomy" id="1817865"/>
    <lineage>
        <taxon>Bacteria</taxon>
        <taxon>Candidatus Glassiibacteriota</taxon>
    </lineage>
</organism>
<keyword evidence="8" id="KW-0119">Carbohydrate metabolism</keyword>
<keyword evidence="7" id="KW-0413">Isomerase</keyword>
<dbReference type="Gene3D" id="3.40.225.10">
    <property type="entry name" value="Class II aldolase/adducin N-terminal domain"/>
    <property type="match status" value="1"/>
</dbReference>
<dbReference type="GO" id="GO:0019323">
    <property type="term" value="P:pentose catabolic process"/>
    <property type="evidence" value="ECO:0007669"/>
    <property type="project" value="TreeGrafter"/>
</dbReference>
<dbReference type="Proteomes" id="UP000176992">
    <property type="component" value="Unassembled WGS sequence"/>
</dbReference>
<evidence type="ECO:0000313" key="11">
    <source>
        <dbReference type="Proteomes" id="UP000176992"/>
    </source>
</evidence>
<evidence type="ECO:0000256" key="2">
    <source>
        <dbReference type="ARBA" id="ARBA00001947"/>
    </source>
</evidence>
<reference evidence="10 11" key="1">
    <citation type="journal article" date="2016" name="Nat. Commun.">
        <title>Thousands of microbial genomes shed light on interconnected biogeochemical processes in an aquifer system.</title>
        <authorList>
            <person name="Anantharaman K."/>
            <person name="Brown C.T."/>
            <person name="Hug L.A."/>
            <person name="Sharon I."/>
            <person name="Castelle C.J."/>
            <person name="Probst A.J."/>
            <person name="Thomas B.C."/>
            <person name="Singh A."/>
            <person name="Wilkins M.J."/>
            <person name="Karaoz U."/>
            <person name="Brodie E.L."/>
            <person name="Williams K.H."/>
            <person name="Hubbard S.S."/>
            <person name="Banfield J.F."/>
        </authorList>
    </citation>
    <scope>NUCLEOTIDE SEQUENCE [LARGE SCALE GENOMIC DNA]</scope>
</reference>
<keyword evidence="5" id="KW-0479">Metal-binding</keyword>
<accession>A0A1F5Y9K5</accession>
<sequence length="229" mass="25734">MLEELKTEVLEANLELHRKGLIIYTWGNVSGFDRESGLVVIKPSGIPYERLKAEDLTVLDLEGRKLDGRYNPSSDTPTHLVLYRAFPAARGIAHSHSHYATVWAQAKRPIPALGTTHADYFYGEVPLTRALTPEEIGRGYEVETGRVIAERFESLDPEKIPAVLVYAHGPFTWGQSSTAAVENMIVLEEVARMAYDTLLLNPLAGAMQKELLDKHYLRKHGESRYYGQK</sequence>
<protein>
    <recommendedName>
        <fullName evidence="4">L-ribulose-5-phosphate 4-epimerase</fullName>
        <ecNumber evidence="4">5.1.3.4</ecNumber>
    </recommendedName>
</protein>
<evidence type="ECO:0000313" key="10">
    <source>
        <dbReference type="EMBL" id="OGF96887.1"/>
    </source>
</evidence>
<evidence type="ECO:0000256" key="6">
    <source>
        <dbReference type="ARBA" id="ARBA00022833"/>
    </source>
</evidence>